<comment type="caution">
    <text evidence="1">The sequence shown here is derived from an EMBL/GenBank/DDBJ whole genome shotgun (WGS) entry which is preliminary data.</text>
</comment>
<name>A0A0F9B2M5_9ZZZZ</name>
<proteinExistence type="predicted"/>
<organism evidence="1">
    <name type="scientific">marine sediment metagenome</name>
    <dbReference type="NCBI Taxonomy" id="412755"/>
    <lineage>
        <taxon>unclassified sequences</taxon>
        <taxon>metagenomes</taxon>
        <taxon>ecological metagenomes</taxon>
    </lineage>
</organism>
<reference evidence="1" key="1">
    <citation type="journal article" date="2015" name="Nature">
        <title>Complex archaea that bridge the gap between prokaryotes and eukaryotes.</title>
        <authorList>
            <person name="Spang A."/>
            <person name="Saw J.H."/>
            <person name="Jorgensen S.L."/>
            <person name="Zaremba-Niedzwiedzka K."/>
            <person name="Martijn J."/>
            <person name="Lind A.E."/>
            <person name="van Eijk R."/>
            <person name="Schleper C."/>
            <person name="Guy L."/>
            <person name="Ettema T.J."/>
        </authorList>
    </citation>
    <scope>NUCLEOTIDE SEQUENCE</scope>
</reference>
<sequence length="63" mass="7434">MKTTTHKGKDAVFKLDNTSFAQLTGVGKDHSTGGESKLIEAPSRWWHIRRRRVHRRFWKDTNR</sequence>
<accession>A0A0F9B2M5</accession>
<gene>
    <name evidence="1" type="ORF">LCGC14_2579790</name>
</gene>
<evidence type="ECO:0000313" key="1">
    <source>
        <dbReference type="EMBL" id="KKL08047.1"/>
    </source>
</evidence>
<protein>
    <submittedName>
        <fullName evidence="1">Uncharacterized protein</fullName>
    </submittedName>
</protein>
<dbReference type="EMBL" id="LAZR01043038">
    <property type="protein sequence ID" value="KKL08047.1"/>
    <property type="molecule type" value="Genomic_DNA"/>
</dbReference>
<dbReference type="AlphaFoldDB" id="A0A0F9B2M5"/>